<evidence type="ECO:0000313" key="8">
    <source>
        <dbReference type="EMBL" id="MDY0872299.1"/>
    </source>
</evidence>
<evidence type="ECO:0000256" key="6">
    <source>
        <dbReference type="SAM" id="Phobius"/>
    </source>
</evidence>
<comment type="subcellular location">
    <subcellularLocation>
        <location evidence="1">Membrane</location>
        <topology evidence="1">Multi-pass membrane protein</topology>
    </subcellularLocation>
</comment>
<feature type="transmembrane region" description="Helical" evidence="6">
    <location>
        <begin position="123"/>
        <end position="146"/>
    </location>
</feature>
<evidence type="ECO:0000313" key="9">
    <source>
        <dbReference type="Proteomes" id="UP001271769"/>
    </source>
</evidence>
<reference evidence="8 9" key="1">
    <citation type="journal article" date="2013" name="Antonie Van Leeuwenhoek">
        <title>Dongia rigui sp. nov., isolated from freshwater of a large wetland in Korea.</title>
        <authorList>
            <person name="Baik K.S."/>
            <person name="Hwang Y.M."/>
            <person name="Choi J.S."/>
            <person name="Kwon J."/>
            <person name="Seong C.N."/>
        </authorList>
    </citation>
    <scope>NUCLEOTIDE SEQUENCE [LARGE SCALE GENOMIC DNA]</scope>
    <source>
        <strain evidence="8 9">04SU4-P</strain>
    </source>
</reference>
<keyword evidence="5 6" id="KW-0472">Membrane</keyword>
<evidence type="ECO:0000256" key="1">
    <source>
        <dbReference type="ARBA" id="ARBA00004141"/>
    </source>
</evidence>
<dbReference type="InterPro" id="IPR007267">
    <property type="entry name" value="GtrA_DPMS_TM"/>
</dbReference>
<dbReference type="RefSeq" id="WP_320500719.1">
    <property type="nucleotide sequence ID" value="NZ_JAXCLX010000001.1"/>
</dbReference>
<name>A0ABU5DZD1_9PROT</name>
<organism evidence="8 9">
    <name type="scientific">Dongia rigui</name>
    <dbReference type="NCBI Taxonomy" id="940149"/>
    <lineage>
        <taxon>Bacteria</taxon>
        <taxon>Pseudomonadati</taxon>
        <taxon>Pseudomonadota</taxon>
        <taxon>Alphaproteobacteria</taxon>
        <taxon>Rhodospirillales</taxon>
        <taxon>Dongiaceae</taxon>
        <taxon>Dongia</taxon>
    </lineage>
</organism>
<evidence type="ECO:0000256" key="3">
    <source>
        <dbReference type="ARBA" id="ARBA00022692"/>
    </source>
</evidence>
<gene>
    <name evidence="8" type="ORF">SMD31_10215</name>
</gene>
<evidence type="ECO:0000256" key="2">
    <source>
        <dbReference type="ARBA" id="ARBA00009399"/>
    </source>
</evidence>
<accession>A0ABU5DZD1</accession>
<keyword evidence="9" id="KW-1185">Reference proteome</keyword>
<feature type="transmembrane region" description="Helical" evidence="6">
    <location>
        <begin position="34"/>
        <end position="56"/>
    </location>
</feature>
<keyword evidence="4 6" id="KW-1133">Transmembrane helix</keyword>
<protein>
    <submittedName>
        <fullName evidence="8">GtrA family protein</fullName>
    </submittedName>
</protein>
<evidence type="ECO:0000259" key="7">
    <source>
        <dbReference type="Pfam" id="PF04138"/>
    </source>
</evidence>
<dbReference type="PANTHER" id="PTHR38459:SF1">
    <property type="entry name" value="PROPHAGE BACTOPRENOL-LINKED GLUCOSE TRANSLOCASE HOMOLOG"/>
    <property type="match status" value="1"/>
</dbReference>
<keyword evidence="3 6" id="KW-0812">Transmembrane</keyword>
<sequence>MMKARLRAGFDDTRAAWNRDGLTAILALPIVKRAFRFGTTGVMLTLLHAAIATGLIEGAAVGPVPANITAFILATLVSYLVNTYWSFSQKPGAASLVRFVVVALCGLLVTTCVSGFAEWLGLPYGIGIIGVVVTVPLVTFPLHAFWTYRK</sequence>
<evidence type="ECO:0000256" key="5">
    <source>
        <dbReference type="ARBA" id="ARBA00023136"/>
    </source>
</evidence>
<evidence type="ECO:0000256" key="4">
    <source>
        <dbReference type="ARBA" id="ARBA00022989"/>
    </source>
</evidence>
<comment type="caution">
    <text evidence="8">The sequence shown here is derived from an EMBL/GenBank/DDBJ whole genome shotgun (WGS) entry which is preliminary data.</text>
</comment>
<dbReference type="Pfam" id="PF04138">
    <property type="entry name" value="GtrA_DPMS_TM"/>
    <property type="match status" value="1"/>
</dbReference>
<comment type="similarity">
    <text evidence="2">Belongs to the GtrA family.</text>
</comment>
<feature type="domain" description="GtrA/DPMS transmembrane" evidence="7">
    <location>
        <begin position="36"/>
        <end position="147"/>
    </location>
</feature>
<proteinExistence type="inferred from homology"/>
<dbReference type="EMBL" id="JAXCLX010000001">
    <property type="protein sequence ID" value="MDY0872299.1"/>
    <property type="molecule type" value="Genomic_DNA"/>
</dbReference>
<dbReference type="InterPro" id="IPR051401">
    <property type="entry name" value="GtrA_CellWall_Glycosyl"/>
</dbReference>
<dbReference type="PANTHER" id="PTHR38459">
    <property type="entry name" value="PROPHAGE BACTOPRENOL-LINKED GLUCOSE TRANSLOCASE HOMOLOG"/>
    <property type="match status" value="1"/>
</dbReference>
<feature type="transmembrane region" description="Helical" evidence="6">
    <location>
        <begin position="68"/>
        <end position="87"/>
    </location>
</feature>
<feature type="transmembrane region" description="Helical" evidence="6">
    <location>
        <begin position="99"/>
        <end position="117"/>
    </location>
</feature>
<dbReference type="Proteomes" id="UP001271769">
    <property type="component" value="Unassembled WGS sequence"/>
</dbReference>